<sequence>MTRFFTPQMHSILLKSNYFFNKLQSNVGSETSIIRMTCQNPIRVYDFLFSFFRHWREE</sequence>
<evidence type="ECO:0000313" key="1">
    <source>
        <dbReference type="EMBL" id="KAE9389817.1"/>
    </source>
</evidence>
<dbReference type="Proteomes" id="UP000799118">
    <property type="component" value="Unassembled WGS sequence"/>
</dbReference>
<protein>
    <submittedName>
        <fullName evidence="1">Uncharacterized protein</fullName>
    </submittedName>
</protein>
<dbReference type="AlphaFoldDB" id="A0A6A4GXS0"/>
<keyword evidence="2" id="KW-1185">Reference proteome</keyword>
<reference evidence="1" key="1">
    <citation type="journal article" date="2019" name="Environ. Microbiol.">
        <title>Fungal ecological strategies reflected in gene transcription - a case study of two litter decomposers.</title>
        <authorList>
            <person name="Barbi F."/>
            <person name="Kohler A."/>
            <person name="Barry K."/>
            <person name="Baskaran P."/>
            <person name="Daum C."/>
            <person name="Fauchery L."/>
            <person name="Ihrmark K."/>
            <person name="Kuo A."/>
            <person name="LaButti K."/>
            <person name="Lipzen A."/>
            <person name="Morin E."/>
            <person name="Grigoriev I.V."/>
            <person name="Henrissat B."/>
            <person name="Lindahl B."/>
            <person name="Martin F."/>
        </authorList>
    </citation>
    <scope>NUCLEOTIDE SEQUENCE</scope>
    <source>
        <strain evidence="1">JB14</strain>
    </source>
</reference>
<accession>A0A6A4GXS0</accession>
<organism evidence="1 2">
    <name type="scientific">Gymnopus androsaceus JB14</name>
    <dbReference type="NCBI Taxonomy" id="1447944"/>
    <lineage>
        <taxon>Eukaryota</taxon>
        <taxon>Fungi</taxon>
        <taxon>Dikarya</taxon>
        <taxon>Basidiomycota</taxon>
        <taxon>Agaricomycotina</taxon>
        <taxon>Agaricomycetes</taxon>
        <taxon>Agaricomycetidae</taxon>
        <taxon>Agaricales</taxon>
        <taxon>Marasmiineae</taxon>
        <taxon>Omphalotaceae</taxon>
        <taxon>Gymnopus</taxon>
    </lineage>
</organism>
<gene>
    <name evidence="1" type="ORF">BT96DRAFT_926361</name>
</gene>
<proteinExistence type="predicted"/>
<name>A0A6A4GXS0_9AGAR</name>
<evidence type="ECO:0000313" key="2">
    <source>
        <dbReference type="Proteomes" id="UP000799118"/>
    </source>
</evidence>
<dbReference type="EMBL" id="ML769682">
    <property type="protein sequence ID" value="KAE9389817.1"/>
    <property type="molecule type" value="Genomic_DNA"/>
</dbReference>